<evidence type="ECO:0000313" key="2">
    <source>
        <dbReference type="EMBL" id="KAK4305424.1"/>
    </source>
</evidence>
<protein>
    <submittedName>
        <fullName evidence="2">Uncharacterized protein</fullName>
    </submittedName>
</protein>
<comment type="caution">
    <text evidence="2">The sequence shown here is derived from an EMBL/GenBank/DDBJ whole genome shotgun (WGS) entry which is preliminary data.</text>
</comment>
<evidence type="ECO:0000313" key="3">
    <source>
        <dbReference type="Proteomes" id="UP001292094"/>
    </source>
</evidence>
<dbReference type="Proteomes" id="UP001292094">
    <property type="component" value="Unassembled WGS sequence"/>
</dbReference>
<dbReference type="AlphaFoldDB" id="A0AAE1PBI3"/>
<evidence type="ECO:0000256" key="1">
    <source>
        <dbReference type="SAM" id="MobiDB-lite"/>
    </source>
</evidence>
<keyword evidence="3" id="KW-1185">Reference proteome</keyword>
<sequence length="90" mass="10049">MVVRARKKYVLISMQGQGDGGVSLPAWAVDCQIFHLSEPDYTREPANNMVRFIMPPWLGGGKEDEIYKQESGNEMKGMSGGGKEEWRKGS</sequence>
<reference evidence="2" key="1">
    <citation type="submission" date="2023-11" db="EMBL/GenBank/DDBJ databases">
        <title>Genome assemblies of two species of porcelain crab, Petrolisthes cinctipes and Petrolisthes manimaculis (Anomura: Porcellanidae).</title>
        <authorList>
            <person name="Angst P."/>
        </authorList>
    </citation>
    <scope>NUCLEOTIDE SEQUENCE</scope>
    <source>
        <strain evidence="2">PB745_02</strain>
        <tissue evidence="2">Gill</tissue>
    </source>
</reference>
<accession>A0AAE1PBI3</accession>
<organism evidence="2 3">
    <name type="scientific">Petrolisthes manimaculis</name>
    <dbReference type="NCBI Taxonomy" id="1843537"/>
    <lineage>
        <taxon>Eukaryota</taxon>
        <taxon>Metazoa</taxon>
        <taxon>Ecdysozoa</taxon>
        <taxon>Arthropoda</taxon>
        <taxon>Crustacea</taxon>
        <taxon>Multicrustacea</taxon>
        <taxon>Malacostraca</taxon>
        <taxon>Eumalacostraca</taxon>
        <taxon>Eucarida</taxon>
        <taxon>Decapoda</taxon>
        <taxon>Pleocyemata</taxon>
        <taxon>Anomura</taxon>
        <taxon>Galatheoidea</taxon>
        <taxon>Porcellanidae</taxon>
        <taxon>Petrolisthes</taxon>
    </lineage>
</organism>
<gene>
    <name evidence="2" type="ORF">Pmani_022676</name>
</gene>
<name>A0AAE1PBI3_9EUCA</name>
<feature type="region of interest" description="Disordered" evidence="1">
    <location>
        <begin position="70"/>
        <end position="90"/>
    </location>
</feature>
<proteinExistence type="predicted"/>
<dbReference type="EMBL" id="JAWZYT010002276">
    <property type="protein sequence ID" value="KAK4305424.1"/>
    <property type="molecule type" value="Genomic_DNA"/>
</dbReference>